<dbReference type="eggNOG" id="ENOG502S0K5">
    <property type="taxonomic scope" value="Eukaryota"/>
</dbReference>
<dbReference type="CDD" id="cd07363">
    <property type="entry name" value="45_DOPA_Dioxygenase"/>
    <property type="match status" value="1"/>
</dbReference>
<evidence type="ECO:0000256" key="1">
    <source>
        <dbReference type="ARBA" id="ARBA00023002"/>
    </source>
</evidence>
<dbReference type="GO" id="GO:0008270">
    <property type="term" value="F:zinc ion binding"/>
    <property type="evidence" value="ECO:0007669"/>
    <property type="project" value="InterPro"/>
</dbReference>
<dbReference type="HOGENOM" id="CLU_046582_4_0_1"/>
<organism evidence="2 3">
    <name type="scientific">Colletotrichum higginsianum (strain IMI 349063)</name>
    <name type="common">Crucifer anthracnose fungus</name>
    <dbReference type="NCBI Taxonomy" id="759273"/>
    <lineage>
        <taxon>Eukaryota</taxon>
        <taxon>Fungi</taxon>
        <taxon>Dikarya</taxon>
        <taxon>Ascomycota</taxon>
        <taxon>Pezizomycotina</taxon>
        <taxon>Sordariomycetes</taxon>
        <taxon>Hypocreomycetidae</taxon>
        <taxon>Glomerellales</taxon>
        <taxon>Glomerellaceae</taxon>
        <taxon>Colletotrichum</taxon>
        <taxon>Colletotrichum destructivum species complex</taxon>
    </lineage>
</organism>
<dbReference type="PANTHER" id="PTHR30096">
    <property type="entry name" value="4,5-DOPA DIOXYGENASE EXTRADIOL-LIKE PROTEIN"/>
    <property type="match status" value="1"/>
</dbReference>
<dbReference type="SUPFAM" id="SSF53213">
    <property type="entry name" value="LigB-like"/>
    <property type="match status" value="1"/>
</dbReference>
<gene>
    <name evidence="2" type="ORF">CH063_08555</name>
</gene>
<sequence length="254" mass="28356">MSSTEIQGRPQLAPTAFWSHGSPLMCCKESESSTYWAKFGQEAKANDIKGIELDDRIRVATKTKPDVVQMDMVPCEYWEDYAINIDLNLADKVMASLRDAGFPDVKEDPTFDWHDDTVTPSRWMFPDGTPPATVVSLNARYNAAFHVKIGRALGRLRKDGILLCGTGGAKGSTPAEWAVEFEQSGARLAGALTWLTQSRRYKDAHPTDDHFYPLLVIGGAVVDDDVYGEKMAQTWELSHMCNNQFAWGSWRMGK</sequence>
<dbReference type="EMBL" id="CACQ02002328">
    <property type="protein sequence ID" value="CCF37147.1"/>
    <property type="molecule type" value="Genomic_DNA"/>
</dbReference>
<protein>
    <submittedName>
        <fullName evidence="2">Aromatic ring-opening dioxygenase</fullName>
    </submittedName>
</protein>
<dbReference type="STRING" id="759273.H1VA94"/>
<dbReference type="Proteomes" id="UP000007174">
    <property type="component" value="Unassembled WGS sequence"/>
</dbReference>
<dbReference type="PANTHER" id="PTHR30096:SF1">
    <property type="entry name" value="AROMATIC RING-OPENING DIOXYGENASE FAMILY PROTEIN (AFU_ORTHOLOGUE AFUA_7G00640)"/>
    <property type="match status" value="1"/>
</dbReference>
<accession>H1VA94</accession>
<dbReference type="VEuPathDB" id="FungiDB:CH63R_09640"/>
<dbReference type="AlphaFoldDB" id="H1VA94"/>
<name>H1VA94_COLHI</name>
<dbReference type="Gene3D" id="3.40.830.10">
    <property type="entry name" value="LigB-like"/>
    <property type="match status" value="1"/>
</dbReference>
<reference evidence="3" key="1">
    <citation type="journal article" date="2012" name="Nat. Genet.">
        <title>Lifestyle transitions in plant pathogenic Colletotrichum fungi deciphered by genome and transcriptome analyses.</title>
        <authorList>
            <person name="O'Connell R.J."/>
            <person name="Thon M.R."/>
            <person name="Hacquard S."/>
            <person name="Amyotte S.G."/>
            <person name="Kleemann J."/>
            <person name="Torres M.F."/>
            <person name="Damm U."/>
            <person name="Buiate E.A."/>
            <person name="Epstein L."/>
            <person name="Alkan N."/>
            <person name="Altmueller J."/>
            <person name="Alvarado-Balderrama L."/>
            <person name="Bauser C.A."/>
            <person name="Becker C."/>
            <person name="Birren B.W."/>
            <person name="Chen Z."/>
            <person name="Choi J."/>
            <person name="Crouch J.A."/>
            <person name="Duvick J.P."/>
            <person name="Farman M.A."/>
            <person name="Gan P."/>
            <person name="Heiman D."/>
            <person name="Henrissat B."/>
            <person name="Howard R.J."/>
            <person name="Kabbage M."/>
            <person name="Koch C."/>
            <person name="Kracher B."/>
            <person name="Kubo Y."/>
            <person name="Law A.D."/>
            <person name="Lebrun M.-H."/>
            <person name="Lee Y.-H."/>
            <person name="Miyara I."/>
            <person name="Moore N."/>
            <person name="Neumann U."/>
            <person name="Nordstroem K."/>
            <person name="Panaccione D.G."/>
            <person name="Panstruga R."/>
            <person name="Place M."/>
            <person name="Proctor R.H."/>
            <person name="Prusky D."/>
            <person name="Rech G."/>
            <person name="Reinhardt R."/>
            <person name="Rollins J.A."/>
            <person name="Rounsley S."/>
            <person name="Schardl C.L."/>
            <person name="Schwartz D.C."/>
            <person name="Shenoy N."/>
            <person name="Shirasu K."/>
            <person name="Sikhakolli U.R."/>
            <person name="Stueber K."/>
            <person name="Sukno S.A."/>
            <person name="Sweigard J.A."/>
            <person name="Takano Y."/>
            <person name="Takahara H."/>
            <person name="Trail F."/>
            <person name="van der Does H.C."/>
            <person name="Voll L.M."/>
            <person name="Will I."/>
            <person name="Young S."/>
            <person name="Zeng Q."/>
            <person name="Zhang J."/>
            <person name="Zhou S."/>
            <person name="Dickman M.B."/>
            <person name="Schulze-Lefert P."/>
            <person name="Ver Loren van Themaat E."/>
            <person name="Ma L.-J."/>
            <person name="Vaillancourt L.J."/>
        </authorList>
    </citation>
    <scope>NUCLEOTIDE SEQUENCE [LARGE SCALE GENOMIC DNA]</scope>
    <source>
        <strain evidence="3">IMI 349063</strain>
    </source>
</reference>
<proteinExistence type="predicted"/>
<dbReference type="InterPro" id="IPR014436">
    <property type="entry name" value="Extradiol_dOase_DODA"/>
</dbReference>
<dbReference type="GO" id="GO:0051213">
    <property type="term" value="F:dioxygenase activity"/>
    <property type="evidence" value="ECO:0007669"/>
    <property type="project" value="UniProtKB-KW"/>
</dbReference>
<evidence type="ECO:0000313" key="3">
    <source>
        <dbReference type="Proteomes" id="UP000007174"/>
    </source>
</evidence>
<keyword evidence="2" id="KW-0223">Dioxygenase</keyword>
<keyword evidence="1" id="KW-0560">Oxidoreductase</keyword>
<evidence type="ECO:0000313" key="2">
    <source>
        <dbReference type="EMBL" id="CCF37147.1"/>
    </source>
</evidence>